<dbReference type="GO" id="GO:0005085">
    <property type="term" value="F:guanyl-nucleotide exchange factor activity"/>
    <property type="evidence" value="ECO:0007669"/>
    <property type="project" value="TreeGrafter"/>
</dbReference>
<keyword evidence="1" id="KW-1133">Transmembrane helix</keyword>
<dbReference type="EMBL" id="AE016822">
    <property type="protein sequence ID" value="AAT89856.1"/>
    <property type="molecule type" value="Genomic_DNA"/>
</dbReference>
<keyword evidence="1" id="KW-0472">Membrane</keyword>
<dbReference type="InterPro" id="IPR009091">
    <property type="entry name" value="RCC1/BLIP-II"/>
</dbReference>
<dbReference type="GO" id="GO:0005737">
    <property type="term" value="C:cytoplasm"/>
    <property type="evidence" value="ECO:0007669"/>
    <property type="project" value="TreeGrafter"/>
</dbReference>
<dbReference type="KEGG" id="lxx:Lxx21670"/>
<evidence type="ECO:0000313" key="2">
    <source>
        <dbReference type="EMBL" id="AAT89856.1"/>
    </source>
</evidence>
<dbReference type="PANTHER" id="PTHR45982:SF1">
    <property type="entry name" value="REGULATOR OF CHROMOSOME CONDENSATION"/>
    <property type="match status" value="1"/>
</dbReference>
<keyword evidence="1" id="KW-0812">Transmembrane</keyword>
<dbReference type="STRING" id="281090.Lxx21670"/>
<dbReference type="Pfam" id="PF00415">
    <property type="entry name" value="RCC1"/>
    <property type="match status" value="2"/>
</dbReference>
<dbReference type="AlphaFoldDB" id="Q6ACN7"/>
<reference evidence="2 3" key="1">
    <citation type="journal article" date="2004" name="Mol. Plant Microbe Interact.">
        <title>The genome sequence of the Gram-positive sugarcane pathogen Leifsonia xyli subsp. xyli.</title>
        <authorList>
            <person name="Monteiro-Vitorello C.B."/>
            <person name="Camargo L.E.A."/>
            <person name="Van Sluys M.A."/>
            <person name="Kitajima J.P."/>
            <person name="Truffi D."/>
            <person name="do Amaral A.M."/>
            <person name="Harakava R."/>
            <person name="de Oliveira J.C.F."/>
            <person name="Wood D."/>
            <person name="de Oliveira M.C."/>
            <person name="Miyaki C.Y."/>
            <person name="Takita M.A."/>
            <person name="da Silva A.C.R."/>
            <person name="Furlan L.R."/>
            <person name="Carraro D.M."/>
            <person name="Camarotte G."/>
            <person name="Almeida N.F. Jr."/>
            <person name="Carrer H."/>
            <person name="Coutinho L.L."/>
            <person name="El-Dorry H.A."/>
            <person name="Ferro M.I.T."/>
            <person name="Gagliardi P.R."/>
            <person name="Giglioti E."/>
            <person name="Goldman M.H.S."/>
            <person name="Goldman G.H."/>
            <person name="Kimura E.T."/>
            <person name="Ferro E.S."/>
            <person name="Kuramae E.E."/>
            <person name="Lemos E.G.M."/>
            <person name="Lemos M.V.F."/>
            <person name="Mauro S.M.Z."/>
            <person name="Machado M.A."/>
            <person name="Marino C.L."/>
            <person name="Menck C.F."/>
            <person name="Nunes L.R."/>
            <person name="Oliveira R.C."/>
            <person name="Pereira G.G."/>
            <person name="Siqueira W."/>
            <person name="de Souza A.A."/>
            <person name="Tsai S.M."/>
            <person name="Zanca A.S."/>
            <person name="Simpson A.J.G."/>
            <person name="Brumbley S.M."/>
            <person name="Setubal J.C."/>
        </authorList>
    </citation>
    <scope>NUCLEOTIDE SEQUENCE [LARGE SCALE GENOMIC DNA]</scope>
    <source>
        <strain evidence="2 3">CTCB07</strain>
    </source>
</reference>
<accession>Q6ACN7</accession>
<evidence type="ECO:0000256" key="1">
    <source>
        <dbReference type="SAM" id="Phobius"/>
    </source>
</evidence>
<dbReference type="Gene3D" id="2.130.10.30">
    <property type="entry name" value="Regulator of chromosome condensation 1/beta-lactamase-inhibitor protein II"/>
    <property type="match status" value="1"/>
</dbReference>
<dbReference type="HOGENOM" id="CLU_887942_0_0_11"/>
<dbReference type="InterPro" id="IPR051553">
    <property type="entry name" value="Ran_GTPase-activating"/>
</dbReference>
<dbReference type="eggNOG" id="COG5184">
    <property type="taxonomic scope" value="Bacteria"/>
</dbReference>
<dbReference type="Proteomes" id="UP000001306">
    <property type="component" value="Chromosome"/>
</dbReference>
<gene>
    <name evidence="2" type="ordered locus">Lxx21670</name>
</gene>
<keyword evidence="3" id="KW-1185">Reference proteome</keyword>
<dbReference type="InterPro" id="IPR000408">
    <property type="entry name" value="Reg_chr_condens"/>
</dbReference>
<protein>
    <submittedName>
        <fullName evidence="2">Uncharacterized protein</fullName>
    </submittedName>
</protein>
<sequence>MLSRFRRATTVQVFRPRWHGVVIHSGRPECSCLELGSTSHTALPDAPPHLPWKIMQKFFIPPRRRRWGRAFTWLLASLCALAAVAVAGSPVAVSWAMWAATSSNTGDSWNIASFCTAPAALPATGAAQGGTRVALNLTAAPTTLTFTAVDGGNGHSFALAPEGTVWAWGYDGYGQLGDGGTSRSSTPVPVKGLDGKAAAIGDGSDHSLALTSRGAVWAWGRNFFGQLGNNTTISSIAPVQVKAADRTVSKATGVVVGGNAAADVVMVDCPKPTVIFTVPAHAAGATDITVTTQTKSGTPGPTLTYLGGFTYTT</sequence>
<organism evidence="2 3">
    <name type="scientific">Leifsonia xyli subsp. xyli (strain CTCB07)</name>
    <dbReference type="NCBI Taxonomy" id="281090"/>
    <lineage>
        <taxon>Bacteria</taxon>
        <taxon>Bacillati</taxon>
        <taxon>Actinomycetota</taxon>
        <taxon>Actinomycetes</taxon>
        <taxon>Micrococcales</taxon>
        <taxon>Microbacteriaceae</taxon>
        <taxon>Leifsonia</taxon>
    </lineage>
</organism>
<dbReference type="PANTHER" id="PTHR45982">
    <property type="entry name" value="REGULATOR OF CHROMOSOME CONDENSATION"/>
    <property type="match status" value="1"/>
</dbReference>
<evidence type="ECO:0000313" key="3">
    <source>
        <dbReference type="Proteomes" id="UP000001306"/>
    </source>
</evidence>
<dbReference type="SUPFAM" id="SSF50985">
    <property type="entry name" value="RCC1/BLIP-II"/>
    <property type="match status" value="1"/>
</dbReference>
<dbReference type="PROSITE" id="PS50012">
    <property type="entry name" value="RCC1_3"/>
    <property type="match status" value="2"/>
</dbReference>
<feature type="transmembrane region" description="Helical" evidence="1">
    <location>
        <begin position="73"/>
        <end position="98"/>
    </location>
</feature>
<name>Q6ACN7_LEIXX</name>
<proteinExistence type="predicted"/>